<evidence type="ECO:0000256" key="1">
    <source>
        <dbReference type="SAM" id="Phobius"/>
    </source>
</evidence>
<comment type="caution">
    <text evidence="2">The sequence shown here is derived from an EMBL/GenBank/DDBJ whole genome shotgun (WGS) entry which is preliminary data.</text>
</comment>
<dbReference type="Proteomes" id="UP000024284">
    <property type="component" value="Unassembled WGS sequence"/>
</dbReference>
<feature type="transmembrane region" description="Helical" evidence="1">
    <location>
        <begin position="7"/>
        <end position="30"/>
    </location>
</feature>
<evidence type="ECO:0000313" key="2">
    <source>
        <dbReference type="EMBL" id="KFG91667.1"/>
    </source>
</evidence>
<proteinExistence type="predicted"/>
<dbReference type="EMBL" id="JFZA02000002">
    <property type="protein sequence ID" value="KFG91667.1"/>
    <property type="molecule type" value="Genomic_DNA"/>
</dbReference>
<dbReference type="OrthoDB" id="9806926at2"/>
<keyword evidence="1" id="KW-0812">Transmembrane</keyword>
<dbReference type="PATRIC" id="fig|1219045.3.peg.532"/>
<keyword evidence="1" id="KW-1133">Transmembrane helix</keyword>
<keyword evidence="3" id="KW-1185">Reference proteome</keyword>
<reference evidence="2" key="1">
    <citation type="submission" date="2014-08" db="EMBL/GenBank/DDBJ databases">
        <title>Draft genome sequences of Sphingobium herbicidovorans.</title>
        <authorList>
            <person name="Gan H.M."/>
            <person name="Gan H.Y."/>
            <person name="Savka M.A."/>
        </authorList>
    </citation>
    <scope>NUCLEOTIDE SEQUENCE [LARGE SCALE GENOMIC DNA]</scope>
    <source>
        <strain evidence="2">NBRC 16415</strain>
    </source>
</reference>
<keyword evidence="1" id="KW-0472">Membrane</keyword>
<protein>
    <submittedName>
        <fullName evidence="2">Uncharacterized protein</fullName>
    </submittedName>
</protein>
<dbReference type="AlphaFoldDB" id="A0A086PE49"/>
<name>A0A086PE49_SPHHM</name>
<evidence type="ECO:0000313" key="3">
    <source>
        <dbReference type="Proteomes" id="UP000024284"/>
    </source>
</evidence>
<gene>
    <name evidence="2" type="ORF">BV98_000523</name>
</gene>
<organism evidence="2 3">
    <name type="scientific">Sphingobium herbicidovorans (strain ATCC 700291 / DSM 11019 / CCUG 56400 / KCTC 2939 / LMG 18315 / NBRC 16415 / MH)</name>
    <name type="common">Sphingomonas herbicidovorans</name>
    <dbReference type="NCBI Taxonomy" id="1219045"/>
    <lineage>
        <taxon>Bacteria</taxon>
        <taxon>Pseudomonadati</taxon>
        <taxon>Pseudomonadota</taxon>
        <taxon>Alphaproteobacteria</taxon>
        <taxon>Sphingomonadales</taxon>
        <taxon>Sphingomonadaceae</taxon>
        <taxon>Sphingobium</taxon>
    </lineage>
</organism>
<dbReference type="STRING" id="76947.GCA_002080435_02424"/>
<sequence length="47" mass="5478">MQRWTRWFAYSTLVAWGFYGLQVWGVRAYLRTPEEESKSAHGAEVVG</sequence>
<accession>A0A086PE49</accession>
<dbReference type="RefSeq" id="WP_156103307.1">
    <property type="nucleotide sequence ID" value="NZ_BCZD01000018.1"/>
</dbReference>